<evidence type="ECO:0000313" key="1">
    <source>
        <dbReference type="EMBL" id="VUZ56119.1"/>
    </source>
</evidence>
<dbReference type="Proteomes" id="UP000321570">
    <property type="component" value="Unassembled WGS sequence"/>
</dbReference>
<accession>A0A564Z9U4</accession>
<gene>
    <name evidence="1" type="ORF">WMSIL1_LOCUS13828</name>
</gene>
<feature type="non-terminal residue" evidence="1">
    <location>
        <position position="1"/>
    </location>
</feature>
<protein>
    <submittedName>
        <fullName evidence="1">Uncharacterized protein</fullName>
    </submittedName>
</protein>
<reference evidence="1 2" key="1">
    <citation type="submission" date="2019-07" db="EMBL/GenBank/DDBJ databases">
        <authorList>
            <person name="Jastrzebski P J."/>
            <person name="Paukszto L."/>
            <person name="Jastrzebski P J."/>
        </authorList>
    </citation>
    <scope>NUCLEOTIDE SEQUENCE [LARGE SCALE GENOMIC DNA]</scope>
    <source>
        <strain evidence="1 2">WMS-il1</strain>
    </source>
</reference>
<sequence>SILQRRADYNNSETQLSNYADVEVQISSLVSNTFTLMNFLTSARIPKIT</sequence>
<proteinExistence type="predicted"/>
<name>A0A564Z9U4_HYMDI</name>
<dbReference type="AlphaFoldDB" id="A0A564Z9U4"/>
<keyword evidence="2" id="KW-1185">Reference proteome</keyword>
<organism evidence="1 2">
    <name type="scientific">Hymenolepis diminuta</name>
    <name type="common">Rat tapeworm</name>
    <dbReference type="NCBI Taxonomy" id="6216"/>
    <lineage>
        <taxon>Eukaryota</taxon>
        <taxon>Metazoa</taxon>
        <taxon>Spiralia</taxon>
        <taxon>Lophotrochozoa</taxon>
        <taxon>Platyhelminthes</taxon>
        <taxon>Cestoda</taxon>
        <taxon>Eucestoda</taxon>
        <taxon>Cyclophyllidea</taxon>
        <taxon>Hymenolepididae</taxon>
        <taxon>Hymenolepis</taxon>
    </lineage>
</organism>
<dbReference type="EMBL" id="CABIJS010000698">
    <property type="protein sequence ID" value="VUZ56119.1"/>
    <property type="molecule type" value="Genomic_DNA"/>
</dbReference>
<evidence type="ECO:0000313" key="2">
    <source>
        <dbReference type="Proteomes" id="UP000321570"/>
    </source>
</evidence>